<sequence>MLKSRADRYGAVAVSIHWLSAILIIALLGSGFRAANAGDAAAKAGILRFHIPVAIVVLLLTALRIAWWRFDRKPLPVQGSPRWQERIARWIHLAFYVVILGMVASGIGMMVLSGAAPAVFGAPGAILPNFTQYPPRVPHGIGGFLIVGLLILHAGAALYHQFVRRDRLLRRMWYSG</sequence>
<keyword evidence="6 13" id="KW-0812">Transmembrane</keyword>
<dbReference type="GO" id="GO:0046872">
    <property type="term" value="F:metal ion binding"/>
    <property type="evidence" value="ECO:0007669"/>
    <property type="project" value="UniProtKB-KW"/>
</dbReference>
<dbReference type="Pfam" id="PF01292">
    <property type="entry name" value="Ni_hydr_CYTB"/>
    <property type="match status" value="1"/>
</dbReference>
<comment type="cofactor">
    <cofactor evidence="1">
        <name>heme b</name>
        <dbReference type="ChEBI" id="CHEBI:60344"/>
    </cofactor>
</comment>
<evidence type="ECO:0000256" key="5">
    <source>
        <dbReference type="ARBA" id="ARBA00022617"/>
    </source>
</evidence>
<evidence type="ECO:0000313" key="16">
    <source>
        <dbReference type="Proteomes" id="UP000471753"/>
    </source>
</evidence>
<dbReference type="InterPro" id="IPR052168">
    <property type="entry name" value="Cytochrome_b561_oxidase"/>
</dbReference>
<evidence type="ECO:0000256" key="4">
    <source>
        <dbReference type="ARBA" id="ARBA00022475"/>
    </source>
</evidence>
<dbReference type="GO" id="GO:0022904">
    <property type="term" value="P:respiratory electron transport chain"/>
    <property type="evidence" value="ECO:0007669"/>
    <property type="project" value="InterPro"/>
</dbReference>
<evidence type="ECO:0000256" key="1">
    <source>
        <dbReference type="ARBA" id="ARBA00001970"/>
    </source>
</evidence>
<dbReference type="GO" id="GO:0009055">
    <property type="term" value="F:electron transfer activity"/>
    <property type="evidence" value="ECO:0007669"/>
    <property type="project" value="InterPro"/>
</dbReference>
<comment type="caution">
    <text evidence="15">The sequence shown here is derived from an EMBL/GenBank/DDBJ whole genome shotgun (WGS) entry which is preliminary data.</text>
</comment>
<evidence type="ECO:0000256" key="3">
    <source>
        <dbReference type="ARBA" id="ARBA00022448"/>
    </source>
</evidence>
<keyword evidence="10" id="KW-0408">Iron</keyword>
<dbReference type="PANTHER" id="PTHR30529:SF7">
    <property type="entry name" value="CYTOCHROME B561 BACTERIAL_NI-HYDROGENASE DOMAIN-CONTAINING PROTEIN"/>
    <property type="match status" value="1"/>
</dbReference>
<evidence type="ECO:0000256" key="11">
    <source>
        <dbReference type="ARBA" id="ARBA00023136"/>
    </source>
</evidence>
<evidence type="ECO:0000256" key="2">
    <source>
        <dbReference type="ARBA" id="ARBA00004651"/>
    </source>
</evidence>
<evidence type="ECO:0000256" key="8">
    <source>
        <dbReference type="ARBA" id="ARBA00022982"/>
    </source>
</evidence>
<keyword evidence="3" id="KW-0813">Transport</keyword>
<comment type="similarity">
    <text evidence="12">Belongs to the cytochrome b561 family.</text>
</comment>
<evidence type="ECO:0000256" key="10">
    <source>
        <dbReference type="ARBA" id="ARBA00023004"/>
    </source>
</evidence>
<feature type="transmembrane region" description="Helical" evidence="13">
    <location>
        <begin position="140"/>
        <end position="162"/>
    </location>
</feature>
<dbReference type="InterPro" id="IPR011577">
    <property type="entry name" value="Cyt_b561_bac/Ni-Hgenase"/>
</dbReference>
<organism evidence="15 16">
    <name type="scientific">Rhizobium phaseoli</name>
    <dbReference type="NCBI Taxonomy" id="396"/>
    <lineage>
        <taxon>Bacteria</taxon>
        <taxon>Pseudomonadati</taxon>
        <taxon>Pseudomonadota</taxon>
        <taxon>Alphaproteobacteria</taxon>
        <taxon>Hyphomicrobiales</taxon>
        <taxon>Rhizobiaceae</taxon>
        <taxon>Rhizobium/Agrobacterium group</taxon>
        <taxon>Rhizobium</taxon>
    </lineage>
</organism>
<dbReference type="Proteomes" id="UP000471753">
    <property type="component" value="Unassembled WGS sequence"/>
</dbReference>
<dbReference type="Gene3D" id="1.20.950.20">
    <property type="entry name" value="Transmembrane di-heme cytochromes, Chain C"/>
    <property type="match status" value="1"/>
</dbReference>
<evidence type="ECO:0000313" key="15">
    <source>
        <dbReference type="EMBL" id="NEJ72713.1"/>
    </source>
</evidence>
<dbReference type="AlphaFoldDB" id="A0A7K3UGA7"/>
<keyword evidence="5" id="KW-0349">Heme</keyword>
<protein>
    <submittedName>
        <fullName evidence="15">Cytochrome B</fullName>
    </submittedName>
</protein>
<dbReference type="GO" id="GO:0020037">
    <property type="term" value="F:heme binding"/>
    <property type="evidence" value="ECO:0007669"/>
    <property type="project" value="TreeGrafter"/>
</dbReference>
<dbReference type="SUPFAM" id="SSF81342">
    <property type="entry name" value="Transmembrane di-heme cytochromes"/>
    <property type="match status" value="1"/>
</dbReference>
<evidence type="ECO:0000256" key="9">
    <source>
        <dbReference type="ARBA" id="ARBA00022989"/>
    </source>
</evidence>
<evidence type="ECO:0000256" key="13">
    <source>
        <dbReference type="SAM" id="Phobius"/>
    </source>
</evidence>
<reference evidence="15 16" key="1">
    <citation type="submission" date="2019-12" db="EMBL/GenBank/DDBJ databases">
        <title>Rhizobium genotypes associated with high levels of biological nitrogen fixation by grain legumes in a temperate-maritime cropping system.</title>
        <authorList>
            <person name="Maluk M."/>
            <person name="Francesc Ferrando Molina F."/>
            <person name="Lopez Del Egido L."/>
            <person name="Lafos M."/>
            <person name="Langarica-Fuentes A."/>
            <person name="Gebre Yohannes G."/>
            <person name="Young M.W."/>
            <person name="Martin P."/>
            <person name="Gantlett R."/>
            <person name="Kenicer G."/>
            <person name="Hawes C."/>
            <person name="Begg G.S."/>
            <person name="Quilliam R.S."/>
            <person name="Squire G.R."/>
            <person name="Poole P.S."/>
            <person name="Young P.W."/>
            <person name="Iannetta P.M."/>
            <person name="James E.K."/>
        </authorList>
    </citation>
    <scope>NUCLEOTIDE SEQUENCE [LARGE SCALE GENOMIC DNA]</scope>
    <source>
        <strain evidence="15 16">JHI366</strain>
    </source>
</reference>
<gene>
    <name evidence="15" type="ORF">GR197_19590</name>
</gene>
<dbReference type="PANTHER" id="PTHR30529">
    <property type="entry name" value="CYTOCHROME B561"/>
    <property type="match status" value="1"/>
</dbReference>
<name>A0A7K3UGA7_9HYPH</name>
<evidence type="ECO:0000256" key="12">
    <source>
        <dbReference type="ARBA" id="ARBA00037975"/>
    </source>
</evidence>
<evidence type="ECO:0000259" key="14">
    <source>
        <dbReference type="Pfam" id="PF01292"/>
    </source>
</evidence>
<keyword evidence="11 13" id="KW-0472">Membrane</keyword>
<keyword evidence="9 13" id="KW-1133">Transmembrane helix</keyword>
<feature type="transmembrane region" description="Helical" evidence="13">
    <location>
        <begin position="9"/>
        <end position="29"/>
    </location>
</feature>
<keyword evidence="7" id="KW-0479">Metal-binding</keyword>
<keyword evidence="4" id="KW-1003">Cell membrane</keyword>
<dbReference type="EMBL" id="WUFT01000012">
    <property type="protein sequence ID" value="NEJ72713.1"/>
    <property type="molecule type" value="Genomic_DNA"/>
</dbReference>
<evidence type="ECO:0000256" key="7">
    <source>
        <dbReference type="ARBA" id="ARBA00022723"/>
    </source>
</evidence>
<feature type="transmembrane region" description="Helical" evidence="13">
    <location>
        <begin position="90"/>
        <end position="120"/>
    </location>
</feature>
<proteinExistence type="inferred from homology"/>
<dbReference type="GO" id="GO:0005886">
    <property type="term" value="C:plasma membrane"/>
    <property type="evidence" value="ECO:0007669"/>
    <property type="project" value="UniProtKB-SubCell"/>
</dbReference>
<feature type="domain" description="Cytochrome b561 bacterial/Ni-hydrogenase" evidence="14">
    <location>
        <begin position="8"/>
        <end position="173"/>
    </location>
</feature>
<accession>A0A7K3UGA7</accession>
<comment type="subcellular location">
    <subcellularLocation>
        <location evidence="2">Cell membrane</location>
        <topology evidence="2">Multi-pass membrane protein</topology>
    </subcellularLocation>
</comment>
<feature type="transmembrane region" description="Helical" evidence="13">
    <location>
        <begin position="49"/>
        <end position="70"/>
    </location>
</feature>
<keyword evidence="8" id="KW-0249">Electron transport</keyword>
<dbReference type="RefSeq" id="WP_164012481.1">
    <property type="nucleotide sequence ID" value="NZ_WUFT01000012.1"/>
</dbReference>
<dbReference type="InterPro" id="IPR016174">
    <property type="entry name" value="Di-haem_cyt_TM"/>
</dbReference>
<evidence type="ECO:0000256" key="6">
    <source>
        <dbReference type="ARBA" id="ARBA00022692"/>
    </source>
</evidence>